<evidence type="ECO:0000313" key="3">
    <source>
        <dbReference type="Proteomes" id="UP000319908"/>
    </source>
</evidence>
<sequence length="63" mass="7055">MTTYDGKRVELHNMKPDRAGDIAEDQSKQYPEVVARLTKMALDWYATQPTKADPTCISPGKDA</sequence>
<dbReference type="RefSeq" id="WP_146405866.1">
    <property type="nucleotide sequence ID" value="NZ_SJPU01000001.1"/>
</dbReference>
<organism evidence="2 3">
    <name type="scientific">Allorhodopirellula heiligendammensis</name>
    <dbReference type="NCBI Taxonomy" id="2714739"/>
    <lineage>
        <taxon>Bacteria</taxon>
        <taxon>Pseudomonadati</taxon>
        <taxon>Planctomycetota</taxon>
        <taxon>Planctomycetia</taxon>
        <taxon>Pirellulales</taxon>
        <taxon>Pirellulaceae</taxon>
        <taxon>Allorhodopirellula</taxon>
    </lineage>
</organism>
<comment type="caution">
    <text evidence="2">The sequence shown here is derived from an EMBL/GenBank/DDBJ whole genome shotgun (WGS) entry which is preliminary data.</text>
</comment>
<reference evidence="2 3" key="1">
    <citation type="journal article" date="2020" name="Antonie Van Leeuwenhoek">
        <title>Rhodopirellula heiligendammensis sp. nov., Rhodopirellula pilleata sp. nov., and Rhodopirellula solitaria sp. nov. isolated from natural or artificial marine surfaces in Northern Germany and California, USA, and emended description of the genus Rhodopirellula.</title>
        <authorList>
            <person name="Kallscheuer N."/>
            <person name="Wiegand S."/>
            <person name="Jogler M."/>
            <person name="Boedeker C."/>
            <person name="Peeters S.H."/>
            <person name="Rast P."/>
            <person name="Heuer A."/>
            <person name="Jetten M.S.M."/>
            <person name="Rohde M."/>
            <person name="Jogler C."/>
        </authorList>
    </citation>
    <scope>NUCLEOTIDE SEQUENCE [LARGE SCALE GENOMIC DNA]</scope>
    <source>
        <strain evidence="2 3">Poly21</strain>
    </source>
</reference>
<evidence type="ECO:0008006" key="4">
    <source>
        <dbReference type="Google" id="ProtNLM"/>
    </source>
</evidence>
<dbReference type="AlphaFoldDB" id="A0A5C6C421"/>
<proteinExistence type="predicted"/>
<evidence type="ECO:0000313" key="2">
    <source>
        <dbReference type="EMBL" id="TWU18918.1"/>
    </source>
</evidence>
<dbReference type="EMBL" id="SJPU01000001">
    <property type="protein sequence ID" value="TWU18918.1"/>
    <property type="molecule type" value="Genomic_DNA"/>
</dbReference>
<keyword evidence="3" id="KW-1185">Reference proteome</keyword>
<gene>
    <name evidence="2" type="ORF">Poly21_10890</name>
</gene>
<dbReference type="Proteomes" id="UP000319908">
    <property type="component" value="Unassembled WGS sequence"/>
</dbReference>
<evidence type="ECO:0000256" key="1">
    <source>
        <dbReference type="SAM" id="MobiDB-lite"/>
    </source>
</evidence>
<feature type="region of interest" description="Disordered" evidence="1">
    <location>
        <begin position="1"/>
        <end position="26"/>
    </location>
</feature>
<protein>
    <recommendedName>
        <fullName evidence="4">Arylsulfatase</fullName>
    </recommendedName>
</protein>
<name>A0A5C6C421_9BACT</name>
<accession>A0A5C6C421</accession>